<name>A0AAD8M0R1_9APIA</name>
<evidence type="ECO:0000313" key="4">
    <source>
        <dbReference type="EMBL" id="KAK1355308.1"/>
    </source>
</evidence>
<dbReference type="Gene3D" id="2.60.120.200">
    <property type="match status" value="1"/>
</dbReference>
<dbReference type="Pfam" id="PF00139">
    <property type="entry name" value="Lectin_legB"/>
    <property type="match status" value="1"/>
</dbReference>
<dbReference type="EMBL" id="JAUIZM010000011">
    <property type="protein sequence ID" value="KAK1355308.1"/>
    <property type="molecule type" value="Genomic_DNA"/>
</dbReference>
<proteinExistence type="inferred from homology"/>
<accession>A0AAD8M0R1</accession>
<gene>
    <name evidence="4" type="ORF">POM88_048564</name>
</gene>
<dbReference type="InterPro" id="IPR013320">
    <property type="entry name" value="ConA-like_dom_sf"/>
</dbReference>
<dbReference type="PANTHER" id="PTHR32401">
    <property type="entry name" value="CONCANAVALIN A-LIKE LECTIN FAMILY PROTEIN"/>
    <property type="match status" value="1"/>
</dbReference>
<comment type="caution">
    <text evidence="4">The sequence shown here is derived from an EMBL/GenBank/DDBJ whole genome shotgun (WGS) entry which is preliminary data.</text>
</comment>
<evidence type="ECO:0000259" key="3">
    <source>
        <dbReference type="Pfam" id="PF00139"/>
    </source>
</evidence>
<dbReference type="PANTHER" id="PTHR32401:SF51">
    <property type="entry name" value="NON-SPECIFIC SERINE_THREONINE PROTEIN KINASE"/>
    <property type="match status" value="1"/>
</dbReference>
<evidence type="ECO:0000256" key="2">
    <source>
        <dbReference type="ARBA" id="ARBA00022734"/>
    </source>
</evidence>
<sequence length="138" mass="15795">MYRFYQQKQHQGKRKLEILDSIFEFDTVQDFEFHDINDNHIGVDIDSLISNVSVNASCFNNGGSVKEELYLKSGKTIQAWIDYDSGRNELNVTLSLSSVKPKFSVLSYHVDLSPIFRDYMYVGFSSSTGLLASSHYVF</sequence>
<evidence type="ECO:0000313" key="5">
    <source>
        <dbReference type="Proteomes" id="UP001237642"/>
    </source>
</evidence>
<keyword evidence="2" id="KW-0430">Lectin</keyword>
<reference evidence="4" key="1">
    <citation type="submission" date="2023-02" db="EMBL/GenBank/DDBJ databases">
        <title>Genome of toxic invasive species Heracleum sosnowskyi carries increased number of genes despite the absence of recent whole-genome duplications.</title>
        <authorList>
            <person name="Schelkunov M."/>
            <person name="Shtratnikova V."/>
            <person name="Makarenko M."/>
            <person name="Klepikova A."/>
            <person name="Omelchenko D."/>
            <person name="Novikova G."/>
            <person name="Obukhova E."/>
            <person name="Bogdanov V."/>
            <person name="Penin A."/>
            <person name="Logacheva M."/>
        </authorList>
    </citation>
    <scope>NUCLEOTIDE SEQUENCE</scope>
    <source>
        <strain evidence="4">Hsosn_3</strain>
        <tissue evidence="4">Leaf</tissue>
    </source>
</reference>
<evidence type="ECO:0000256" key="1">
    <source>
        <dbReference type="ARBA" id="ARBA00007606"/>
    </source>
</evidence>
<dbReference type="InterPro" id="IPR050258">
    <property type="entry name" value="Leguminous_Lectin"/>
</dbReference>
<dbReference type="InterPro" id="IPR001220">
    <property type="entry name" value="Legume_lectin_dom"/>
</dbReference>
<dbReference type="Proteomes" id="UP001237642">
    <property type="component" value="Unassembled WGS sequence"/>
</dbReference>
<dbReference type="AlphaFoldDB" id="A0AAD8M0R1"/>
<dbReference type="GO" id="GO:0030246">
    <property type="term" value="F:carbohydrate binding"/>
    <property type="evidence" value="ECO:0007669"/>
    <property type="project" value="UniProtKB-KW"/>
</dbReference>
<dbReference type="SUPFAM" id="SSF49899">
    <property type="entry name" value="Concanavalin A-like lectins/glucanases"/>
    <property type="match status" value="1"/>
</dbReference>
<feature type="domain" description="Legume lectin" evidence="3">
    <location>
        <begin position="23"/>
        <end position="137"/>
    </location>
</feature>
<keyword evidence="5" id="KW-1185">Reference proteome</keyword>
<organism evidence="4 5">
    <name type="scientific">Heracleum sosnowskyi</name>
    <dbReference type="NCBI Taxonomy" id="360622"/>
    <lineage>
        <taxon>Eukaryota</taxon>
        <taxon>Viridiplantae</taxon>
        <taxon>Streptophyta</taxon>
        <taxon>Embryophyta</taxon>
        <taxon>Tracheophyta</taxon>
        <taxon>Spermatophyta</taxon>
        <taxon>Magnoliopsida</taxon>
        <taxon>eudicotyledons</taxon>
        <taxon>Gunneridae</taxon>
        <taxon>Pentapetalae</taxon>
        <taxon>asterids</taxon>
        <taxon>campanulids</taxon>
        <taxon>Apiales</taxon>
        <taxon>Apiaceae</taxon>
        <taxon>Apioideae</taxon>
        <taxon>apioid superclade</taxon>
        <taxon>Tordylieae</taxon>
        <taxon>Tordyliinae</taxon>
        <taxon>Heracleum</taxon>
    </lineage>
</organism>
<comment type="similarity">
    <text evidence="1">Belongs to the leguminous lectin family.</text>
</comment>
<reference evidence="4" key="2">
    <citation type="submission" date="2023-05" db="EMBL/GenBank/DDBJ databases">
        <authorList>
            <person name="Schelkunov M.I."/>
        </authorList>
    </citation>
    <scope>NUCLEOTIDE SEQUENCE</scope>
    <source>
        <strain evidence="4">Hsosn_3</strain>
        <tissue evidence="4">Leaf</tissue>
    </source>
</reference>
<protein>
    <recommendedName>
        <fullName evidence="3">Legume lectin domain-containing protein</fullName>
    </recommendedName>
</protein>